<dbReference type="Proteomes" id="UP000317365">
    <property type="component" value="Chromosome"/>
</dbReference>
<reference evidence="2" key="1">
    <citation type="submission" date="2019-02" db="EMBL/GenBank/DDBJ databases">
        <title>Complete genome sequence of Rhodoferax sp. Gr-4.</title>
        <authorList>
            <person name="Jin L."/>
        </authorList>
    </citation>
    <scope>NUCLEOTIDE SEQUENCE [LARGE SCALE GENOMIC DNA]</scope>
    <source>
        <strain evidence="2">Gr-4</strain>
    </source>
</reference>
<keyword evidence="2" id="KW-1185">Reference proteome</keyword>
<evidence type="ECO:0000313" key="1">
    <source>
        <dbReference type="EMBL" id="QDL55202.1"/>
    </source>
</evidence>
<protein>
    <submittedName>
        <fullName evidence="1">Uncharacterized protein</fullName>
    </submittedName>
</protein>
<reference evidence="2" key="2">
    <citation type="journal article" date="2020" name="Int. J. Syst. Evol. Microbiol.">
        <title>Genomic insights into a novel species Rhodoferax aquaticus sp. nov., isolated from freshwater.</title>
        <authorList>
            <person name="Li T."/>
            <person name="Zhuo Y."/>
            <person name="Jin C.Z."/>
            <person name="Wu X."/>
            <person name="Ko S.R."/>
            <person name="Jin F.J."/>
            <person name="Ahn C.Y."/>
            <person name="Oh H.M."/>
            <person name="Lee H.G."/>
            <person name="Jin L."/>
        </authorList>
    </citation>
    <scope>NUCLEOTIDE SEQUENCE [LARGE SCALE GENOMIC DNA]</scope>
    <source>
        <strain evidence="2">Gr-4</strain>
    </source>
</reference>
<evidence type="ECO:0000313" key="2">
    <source>
        <dbReference type="Proteomes" id="UP000317365"/>
    </source>
</evidence>
<sequence>MSHSLTNSLTPVIGKPSRTARLTLALILRAASFTLNRLARAIAPAAPKDHDINAHYVEFYADPGADGGLVYADGKLVGRLPNIKRL</sequence>
<name>A0A515ERA7_9BURK</name>
<accession>A0A515ERA7</accession>
<proteinExistence type="predicted"/>
<dbReference type="KEGG" id="rhg:EXZ61_14070"/>
<dbReference type="AlphaFoldDB" id="A0A515ERA7"/>
<dbReference type="EMBL" id="CP036282">
    <property type="protein sequence ID" value="QDL55202.1"/>
    <property type="molecule type" value="Genomic_DNA"/>
</dbReference>
<organism evidence="1 2">
    <name type="scientific">Rhodoferax aquaticus</name>
    <dbReference type="NCBI Taxonomy" id="2527691"/>
    <lineage>
        <taxon>Bacteria</taxon>
        <taxon>Pseudomonadati</taxon>
        <taxon>Pseudomonadota</taxon>
        <taxon>Betaproteobacteria</taxon>
        <taxon>Burkholderiales</taxon>
        <taxon>Comamonadaceae</taxon>
        <taxon>Rhodoferax</taxon>
    </lineage>
</organism>
<dbReference type="RefSeq" id="WP_142812362.1">
    <property type="nucleotide sequence ID" value="NZ_CP036282.1"/>
</dbReference>
<gene>
    <name evidence="1" type="ORF">EXZ61_14070</name>
</gene>